<name>R7B0U4_9FIRM</name>
<protein>
    <recommendedName>
        <fullName evidence="4">HTH gntR-type domain-containing protein</fullName>
    </recommendedName>
</protein>
<feature type="domain" description="HTH gntR-type" evidence="4">
    <location>
        <begin position="5"/>
        <end position="72"/>
    </location>
</feature>
<dbReference type="Gene3D" id="1.20.120.530">
    <property type="entry name" value="GntR ligand-binding domain-like"/>
    <property type="match status" value="1"/>
</dbReference>
<dbReference type="SUPFAM" id="SSF48008">
    <property type="entry name" value="GntR ligand-binding domain-like"/>
    <property type="match status" value="1"/>
</dbReference>
<evidence type="ECO:0000256" key="1">
    <source>
        <dbReference type="ARBA" id="ARBA00023015"/>
    </source>
</evidence>
<keyword evidence="3" id="KW-0804">Transcription</keyword>
<dbReference type="EMBL" id="CBHH010000044">
    <property type="protein sequence ID" value="CDD57267.1"/>
    <property type="molecule type" value="Genomic_DNA"/>
</dbReference>
<comment type="caution">
    <text evidence="5">The sequence shown here is derived from an EMBL/GenBank/DDBJ whole genome shotgun (WGS) entry which is preliminary data.</text>
</comment>
<dbReference type="InterPro" id="IPR036390">
    <property type="entry name" value="WH_DNA-bd_sf"/>
</dbReference>
<sequence length="217" mass="25055">MQVMSSLQQEAYNYIKNLILTNQLDVNSLYSETKLSKELGISRTPMREALQCLSQDGYITVVPSKGFRIRQLNQKDMKETIQIRCAIEGFCTQCLAADVNTARGQKTIRELGNILDLQRHAVEEDDNYESFIDYDHQFHLLLVQYIKNEEVNNIFQRLMYLIRLTSQSALAVEGRVTGTMDEHAKYYEYLKNGNGNDAYKVLIDHLMMPLNVVKTTK</sequence>
<evidence type="ECO:0000313" key="6">
    <source>
        <dbReference type="Proteomes" id="UP000018141"/>
    </source>
</evidence>
<keyword evidence="2" id="KW-0238">DNA-binding</keyword>
<evidence type="ECO:0000256" key="3">
    <source>
        <dbReference type="ARBA" id="ARBA00023163"/>
    </source>
</evidence>
<reference evidence="5" key="1">
    <citation type="submission" date="2012-11" db="EMBL/GenBank/DDBJ databases">
        <title>Dependencies among metagenomic species, viruses, plasmids and units of genetic variation.</title>
        <authorList>
            <person name="Nielsen H.B."/>
            <person name="Almeida M."/>
            <person name="Juncker A.S."/>
            <person name="Rasmussen S."/>
            <person name="Li J."/>
            <person name="Sunagawa S."/>
            <person name="Plichta D."/>
            <person name="Gautier L."/>
            <person name="Le Chatelier E."/>
            <person name="Peletier E."/>
            <person name="Bonde I."/>
            <person name="Nielsen T."/>
            <person name="Manichanh C."/>
            <person name="Arumugam M."/>
            <person name="Batto J."/>
            <person name="Santos M.B.Q.D."/>
            <person name="Blom N."/>
            <person name="Borruel N."/>
            <person name="Burgdorf K.S."/>
            <person name="Boumezbeur F."/>
            <person name="Casellas F."/>
            <person name="Dore J."/>
            <person name="Guarner F."/>
            <person name="Hansen T."/>
            <person name="Hildebrand F."/>
            <person name="Kaas R.S."/>
            <person name="Kennedy S."/>
            <person name="Kristiansen K."/>
            <person name="Kultima J.R."/>
            <person name="Leonard P."/>
            <person name="Levenez F."/>
            <person name="Lund O."/>
            <person name="Moumen B."/>
            <person name="Le Paslier D."/>
            <person name="Pons N."/>
            <person name="Pedersen O."/>
            <person name="Prifti E."/>
            <person name="Qin J."/>
            <person name="Raes J."/>
            <person name="Tap J."/>
            <person name="Tims S."/>
            <person name="Ussery D.W."/>
            <person name="Yamada T."/>
            <person name="MetaHit consortium"/>
            <person name="Renault P."/>
            <person name="Sicheritz-Ponten T."/>
            <person name="Bork P."/>
            <person name="Wang J."/>
            <person name="Brunak S."/>
            <person name="Ehrlich S.D."/>
        </authorList>
    </citation>
    <scope>NUCLEOTIDE SEQUENCE [LARGE SCALE GENOMIC DNA]</scope>
</reference>
<dbReference type="PANTHER" id="PTHR43537:SF24">
    <property type="entry name" value="GLUCONATE OPERON TRANSCRIPTIONAL REPRESSOR"/>
    <property type="match status" value="1"/>
</dbReference>
<dbReference type="PANTHER" id="PTHR43537">
    <property type="entry name" value="TRANSCRIPTIONAL REGULATOR, GNTR FAMILY"/>
    <property type="match status" value="1"/>
</dbReference>
<dbReference type="GO" id="GO:0003700">
    <property type="term" value="F:DNA-binding transcription factor activity"/>
    <property type="evidence" value="ECO:0007669"/>
    <property type="project" value="InterPro"/>
</dbReference>
<dbReference type="Gene3D" id="1.10.10.10">
    <property type="entry name" value="Winged helix-like DNA-binding domain superfamily/Winged helix DNA-binding domain"/>
    <property type="match status" value="1"/>
</dbReference>
<gene>
    <name evidence="5" type="ORF">BN656_01529</name>
</gene>
<dbReference type="InterPro" id="IPR008920">
    <property type="entry name" value="TF_FadR/GntR_C"/>
</dbReference>
<dbReference type="SMART" id="SM00895">
    <property type="entry name" value="FCD"/>
    <property type="match status" value="1"/>
</dbReference>
<dbReference type="Proteomes" id="UP000018141">
    <property type="component" value="Unassembled WGS sequence"/>
</dbReference>
<keyword evidence="1" id="KW-0805">Transcription regulation</keyword>
<dbReference type="Pfam" id="PF00392">
    <property type="entry name" value="GntR"/>
    <property type="match status" value="1"/>
</dbReference>
<dbReference type="SMART" id="SM00345">
    <property type="entry name" value="HTH_GNTR"/>
    <property type="match status" value="1"/>
</dbReference>
<dbReference type="GO" id="GO:0003677">
    <property type="term" value="F:DNA binding"/>
    <property type="evidence" value="ECO:0007669"/>
    <property type="project" value="UniProtKB-KW"/>
</dbReference>
<dbReference type="InterPro" id="IPR000524">
    <property type="entry name" value="Tscrpt_reg_HTH_GntR"/>
</dbReference>
<evidence type="ECO:0000259" key="4">
    <source>
        <dbReference type="PROSITE" id="PS50949"/>
    </source>
</evidence>
<organism evidence="5 6">
    <name type="scientific">Bacteroides pectinophilus CAG:437</name>
    <dbReference type="NCBI Taxonomy" id="1263051"/>
    <lineage>
        <taxon>Bacteria</taxon>
        <taxon>Bacillati</taxon>
        <taxon>Bacillota</taxon>
        <taxon>Clostridia</taxon>
        <taxon>Eubacteriales</taxon>
    </lineage>
</organism>
<dbReference type="AlphaFoldDB" id="R7B0U4"/>
<dbReference type="PROSITE" id="PS50949">
    <property type="entry name" value="HTH_GNTR"/>
    <property type="match status" value="1"/>
</dbReference>
<proteinExistence type="predicted"/>
<dbReference type="InterPro" id="IPR036388">
    <property type="entry name" value="WH-like_DNA-bd_sf"/>
</dbReference>
<dbReference type="PRINTS" id="PR00035">
    <property type="entry name" value="HTHGNTR"/>
</dbReference>
<evidence type="ECO:0000256" key="2">
    <source>
        <dbReference type="ARBA" id="ARBA00023125"/>
    </source>
</evidence>
<accession>R7B0U4</accession>
<dbReference type="Pfam" id="PF07729">
    <property type="entry name" value="FCD"/>
    <property type="match status" value="1"/>
</dbReference>
<dbReference type="CDD" id="cd07377">
    <property type="entry name" value="WHTH_GntR"/>
    <property type="match status" value="1"/>
</dbReference>
<evidence type="ECO:0000313" key="5">
    <source>
        <dbReference type="EMBL" id="CDD57267.1"/>
    </source>
</evidence>
<dbReference type="InterPro" id="IPR011711">
    <property type="entry name" value="GntR_C"/>
</dbReference>
<dbReference type="SUPFAM" id="SSF46785">
    <property type="entry name" value="Winged helix' DNA-binding domain"/>
    <property type="match status" value="1"/>
</dbReference>